<dbReference type="InterPro" id="IPR020603">
    <property type="entry name" value="MraZ_dom"/>
</dbReference>
<accession>A0A2N3QM11</accession>
<feature type="compositionally biased region" description="Basic and acidic residues" evidence="8">
    <location>
        <begin position="1"/>
        <end position="10"/>
    </location>
</feature>
<organism evidence="10 11">
    <name type="scientific">Bifidobacterium thermophilum</name>
    <dbReference type="NCBI Taxonomy" id="33905"/>
    <lineage>
        <taxon>Bacteria</taxon>
        <taxon>Bacillati</taxon>
        <taxon>Actinomycetota</taxon>
        <taxon>Actinomycetes</taxon>
        <taxon>Bifidobacteriales</taxon>
        <taxon>Bifidobacteriaceae</taxon>
        <taxon>Bifidobacterium</taxon>
    </lineage>
</organism>
<evidence type="ECO:0000256" key="3">
    <source>
        <dbReference type="ARBA" id="ARBA00022737"/>
    </source>
</evidence>
<dbReference type="Proteomes" id="UP000233727">
    <property type="component" value="Unassembled WGS sequence"/>
</dbReference>
<keyword evidence="6 7" id="KW-0804">Transcription</keyword>
<sequence length="402" mass="42975">MAEQRDDDKPVTPSESQTSGQIPPLDQTSATPQPSSDWPQPTTPASAINGVANGAADAAAANVSNGYPVSQVPPAFLQQPQPQTAAPQSPAVQMPPAQQSSASAYQVQGYQPIPPYAVMPQQSQTVQQSQPSQAVPQPQQAAPQQYAATQQSMPHVQFPVSFAQQQSQQYVAMPQTMDGQPLTQQPFAPQSHISAPAQLAAAQQAQAVYPQQSLGTMQTQPQAALPQSATSPVFVSAPAPALNSASAAAPMPTDSGEVMLLGTYTPKIDAKGRMALPAKFRTQLGPGLIMARGQERCVYLFPQAEFRRVAMQIQHTSLGNKAAREYLRVLLSGAVDQTPDKQGRVLVPQMLRDYAKLGSDIVVIGVGTRAEIWDKKAWEQYLADNEQGYSDIADDVLPSVEW</sequence>
<feature type="domain" description="SpoVT-AbrB" evidence="9">
    <location>
        <begin position="263"/>
        <end position="305"/>
    </location>
</feature>
<evidence type="ECO:0000256" key="1">
    <source>
        <dbReference type="ARBA" id="ARBA00013860"/>
    </source>
</evidence>
<dbReference type="InterPro" id="IPR035642">
    <property type="entry name" value="MraZ_N"/>
</dbReference>
<dbReference type="PROSITE" id="PS51740">
    <property type="entry name" value="SPOVT_ABRB"/>
    <property type="match status" value="2"/>
</dbReference>
<evidence type="ECO:0000259" key="9">
    <source>
        <dbReference type="PROSITE" id="PS51740"/>
    </source>
</evidence>
<dbReference type="AlphaFoldDB" id="A0A2N3QM11"/>
<keyword evidence="2 7" id="KW-0963">Cytoplasm</keyword>
<dbReference type="Pfam" id="PF02381">
    <property type="entry name" value="MraZ"/>
    <property type="match status" value="2"/>
</dbReference>
<comment type="subunit">
    <text evidence="7">Forms oligomers.</text>
</comment>
<evidence type="ECO:0000256" key="4">
    <source>
        <dbReference type="ARBA" id="ARBA00023015"/>
    </source>
</evidence>
<evidence type="ECO:0000256" key="5">
    <source>
        <dbReference type="ARBA" id="ARBA00023125"/>
    </source>
</evidence>
<dbReference type="SUPFAM" id="SSF89447">
    <property type="entry name" value="AbrB/MazE/MraZ-like"/>
    <property type="match status" value="1"/>
</dbReference>
<dbReference type="GO" id="GO:0003700">
    <property type="term" value="F:DNA-binding transcription factor activity"/>
    <property type="evidence" value="ECO:0007669"/>
    <property type="project" value="UniProtKB-UniRule"/>
</dbReference>
<feature type="domain" description="SpoVT-AbrB" evidence="9">
    <location>
        <begin position="334"/>
        <end position="377"/>
    </location>
</feature>
<gene>
    <name evidence="7" type="primary">mraZ</name>
    <name evidence="10" type="ORF">CQR47_0549</name>
</gene>
<evidence type="ECO:0000256" key="7">
    <source>
        <dbReference type="HAMAP-Rule" id="MF_01008"/>
    </source>
</evidence>
<dbReference type="InterPro" id="IPR035644">
    <property type="entry name" value="MraZ_C"/>
</dbReference>
<dbReference type="Gene3D" id="3.40.1550.20">
    <property type="entry name" value="Transcriptional regulator MraZ domain"/>
    <property type="match status" value="1"/>
</dbReference>
<comment type="caution">
    <text evidence="10">The sequence shown here is derived from an EMBL/GenBank/DDBJ whole genome shotgun (WGS) entry which is preliminary data.</text>
</comment>
<dbReference type="InterPro" id="IPR007159">
    <property type="entry name" value="SpoVT-AbrB_dom"/>
</dbReference>
<evidence type="ECO:0000256" key="6">
    <source>
        <dbReference type="ARBA" id="ARBA00023163"/>
    </source>
</evidence>
<dbReference type="GO" id="GO:0000976">
    <property type="term" value="F:transcription cis-regulatory region binding"/>
    <property type="evidence" value="ECO:0007669"/>
    <property type="project" value="TreeGrafter"/>
</dbReference>
<dbReference type="InterPro" id="IPR003444">
    <property type="entry name" value="MraZ"/>
</dbReference>
<dbReference type="InterPro" id="IPR038619">
    <property type="entry name" value="MraZ_sf"/>
</dbReference>
<evidence type="ECO:0000256" key="8">
    <source>
        <dbReference type="SAM" id="MobiDB-lite"/>
    </source>
</evidence>
<feature type="region of interest" description="Disordered" evidence="8">
    <location>
        <begin position="121"/>
        <end position="150"/>
    </location>
</feature>
<keyword evidence="5 7" id="KW-0238">DNA-binding</keyword>
<feature type="region of interest" description="Disordered" evidence="8">
    <location>
        <begin position="1"/>
        <end position="51"/>
    </location>
</feature>
<comment type="subcellular location">
    <subcellularLocation>
        <location evidence="7">Cytoplasm</location>
        <location evidence="7">Nucleoid</location>
    </subcellularLocation>
</comment>
<dbReference type="EMBL" id="PCGY01000011">
    <property type="protein sequence ID" value="PKU92700.1"/>
    <property type="molecule type" value="Genomic_DNA"/>
</dbReference>
<dbReference type="NCBIfam" id="TIGR00242">
    <property type="entry name" value="division/cell wall cluster transcriptional repressor MraZ"/>
    <property type="match status" value="1"/>
</dbReference>
<dbReference type="CDD" id="cd16320">
    <property type="entry name" value="MraZ_N"/>
    <property type="match status" value="1"/>
</dbReference>
<feature type="compositionally biased region" description="Polar residues" evidence="8">
    <location>
        <begin position="13"/>
        <end position="46"/>
    </location>
</feature>
<keyword evidence="3" id="KW-0677">Repeat</keyword>
<keyword evidence="4 7" id="KW-0805">Transcription regulation</keyword>
<name>A0A2N3QM11_9BIFI</name>
<feature type="region of interest" description="Disordered" evidence="8">
    <location>
        <begin position="65"/>
        <end position="105"/>
    </location>
</feature>
<dbReference type="PANTHER" id="PTHR34701:SF1">
    <property type="entry name" value="TRANSCRIPTIONAL REGULATOR MRAZ"/>
    <property type="match status" value="1"/>
</dbReference>
<reference evidence="10 11" key="1">
    <citation type="submission" date="2017-10" db="EMBL/GenBank/DDBJ databases">
        <title>Bifidobacterium genomics.</title>
        <authorList>
            <person name="Lugli G.A."/>
            <person name="Milani C."/>
            <person name="Mancabelli L."/>
        </authorList>
    </citation>
    <scope>NUCLEOTIDE SEQUENCE [LARGE SCALE GENOMIC DNA]</scope>
    <source>
        <strain evidence="10 11">1542B</strain>
    </source>
</reference>
<proteinExistence type="inferred from homology"/>
<comment type="similarity">
    <text evidence="7">Belongs to the MraZ family.</text>
</comment>
<evidence type="ECO:0000313" key="11">
    <source>
        <dbReference type="Proteomes" id="UP000233727"/>
    </source>
</evidence>
<dbReference type="InterPro" id="IPR037914">
    <property type="entry name" value="SpoVT-AbrB_sf"/>
</dbReference>
<dbReference type="GO" id="GO:2000143">
    <property type="term" value="P:negative regulation of DNA-templated transcription initiation"/>
    <property type="evidence" value="ECO:0007669"/>
    <property type="project" value="TreeGrafter"/>
</dbReference>
<dbReference type="GO" id="GO:0005737">
    <property type="term" value="C:cytoplasm"/>
    <property type="evidence" value="ECO:0007669"/>
    <property type="project" value="UniProtKB-UniRule"/>
</dbReference>
<dbReference type="GO" id="GO:0009295">
    <property type="term" value="C:nucleoid"/>
    <property type="evidence" value="ECO:0007669"/>
    <property type="project" value="UniProtKB-SubCell"/>
</dbReference>
<dbReference type="CDD" id="cd16321">
    <property type="entry name" value="MraZ_C"/>
    <property type="match status" value="1"/>
</dbReference>
<protein>
    <recommendedName>
        <fullName evidence="1 7">Transcriptional regulator MraZ</fullName>
    </recommendedName>
</protein>
<evidence type="ECO:0000256" key="2">
    <source>
        <dbReference type="ARBA" id="ARBA00022490"/>
    </source>
</evidence>
<dbReference type="STRING" id="33905.BTHE_0745"/>
<dbReference type="PANTHER" id="PTHR34701">
    <property type="entry name" value="TRANSCRIPTIONAL REGULATOR MRAZ"/>
    <property type="match status" value="1"/>
</dbReference>
<dbReference type="HAMAP" id="MF_01008">
    <property type="entry name" value="MraZ"/>
    <property type="match status" value="1"/>
</dbReference>
<evidence type="ECO:0000313" key="10">
    <source>
        <dbReference type="EMBL" id="PKU92700.1"/>
    </source>
</evidence>